<dbReference type="Gene3D" id="1.20.1600.10">
    <property type="entry name" value="Outer membrane efflux proteins (OEP)"/>
    <property type="match status" value="1"/>
</dbReference>
<dbReference type="GO" id="GO:0009279">
    <property type="term" value="C:cell outer membrane"/>
    <property type="evidence" value="ECO:0007669"/>
    <property type="project" value="UniProtKB-SubCell"/>
</dbReference>
<reference evidence="8" key="1">
    <citation type="submission" date="2020-05" db="EMBL/GenBank/DDBJ databases">
        <title>Genomic Encyclopedia of Type Strains, Phase IV (KMG-V): Genome sequencing to study the core and pangenomes of soil and plant-associated prokaryotes.</title>
        <authorList>
            <person name="Whitman W."/>
        </authorList>
    </citation>
    <scope>NUCLEOTIDE SEQUENCE</scope>
    <source>
        <strain evidence="8">16F</strain>
    </source>
</reference>
<dbReference type="InterPro" id="IPR003423">
    <property type="entry name" value="OMP_efflux"/>
</dbReference>
<keyword evidence="3" id="KW-0813">Transport</keyword>
<evidence type="ECO:0000256" key="2">
    <source>
        <dbReference type="ARBA" id="ARBA00007613"/>
    </source>
</evidence>
<name>A0A8J8G685_9FLAO</name>
<evidence type="ECO:0000256" key="4">
    <source>
        <dbReference type="ARBA" id="ARBA00022452"/>
    </source>
</evidence>
<comment type="subcellular location">
    <subcellularLocation>
        <location evidence="1">Cell outer membrane</location>
    </subcellularLocation>
</comment>
<dbReference type="RefSeq" id="WP_173778395.1">
    <property type="nucleotide sequence ID" value="NZ_JABSNO010000004.1"/>
</dbReference>
<evidence type="ECO:0000256" key="5">
    <source>
        <dbReference type="ARBA" id="ARBA00022692"/>
    </source>
</evidence>
<evidence type="ECO:0000313" key="9">
    <source>
        <dbReference type="Proteomes" id="UP000610746"/>
    </source>
</evidence>
<keyword evidence="7" id="KW-0998">Cell outer membrane</keyword>
<evidence type="ECO:0000256" key="7">
    <source>
        <dbReference type="ARBA" id="ARBA00023237"/>
    </source>
</evidence>
<protein>
    <submittedName>
        <fullName evidence="8">Outer membrane protein TolC</fullName>
    </submittedName>
</protein>
<proteinExistence type="inferred from homology"/>
<keyword evidence="5" id="KW-0812">Transmembrane</keyword>
<organism evidence="8 9">
    <name type="scientific">Frigoriflavimonas asaccharolytica</name>
    <dbReference type="NCBI Taxonomy" id="2735899"/>
    <lineage>
        <taxon>Bacteria</taxon>
        <taxon>Pseudomonadati</taxon>
        <taxon>Bacteroidota</taxon>
        <taxon>Flavobacteriia</taxon>
        <taxon>Flavobacteriales</taxon>
        <taxon>Weeksellaceae</taxon>
        <taxon>Frigoriflavimonas</taxon>
    </lineage>
</organism>
<dbReference type="EMBL" id="JABSNO010000004">
    <property type="protein sequence ID" value="NRS91776.1"/>
    <property type="molecule type" value="Genomic_DNA"/>
</dbReference>
<dbReference type="InterPro" id="IPR051906">
    <property type="entry name" value="TolC-like"/>
</dbReference>
<dbReference type="GO" id="GO:0015288">
    <property type="term" value="F:porin activity"/>
    <property type="evidence" value="ECO:0007669"/>
    <property type="project" value="TreeGrafter"/>
</dbReference>
<keyword evidence="6" id="KW-0472">Membrane</keyword>
<dbReference type="GO" id="GO:0015562">
    <property type="term" value="F:efflux transmembrane transporter activity"/>
    <property type="evidence" value="ECO:0007669"/>
    <property type="project" value="InterPro"/>
</dbReference>
<dbReference type="GO" id="GO:1990281">
    <property type="term" value="C:efflux pump complex"/>
    <property type="evidence" value="ECO:0007669"/>
    <property type="project" value="TreeGrafter"/>
</dbReference>
<dbReference type="PANTHER" id="PTHR30026">
    <property type="entry name" value="OUTER MEMBRANE PROTEIN TOLC"/>
    <property type="match status" value="1"/>
</dbReference>
<comment type="caution">
    <text evidence="8">The sequence shown here is derived from an EMBL/GenBank/DDBJ whole genome shotgun (WGS) entry which is preliminary data.</text>
</comment>
<keyword evidence="9" id="KW-1185">Reference proteome</keyword>
<accession>A0A8J8G685</accession>
<dbReference type="Pfam" id="PF02321">
    <property type="entry name" value="OEP"/>
    <property type="match status" value="2"/>
</dbReference>
<evidence type="ECO:0000256" key="1">
    <source>
        <dbReference type="ARBA" id="ARBA00004442"/>
    </source>
</evidence>
<sequence>MSTEEFLNIVKTYHPVVLQANINVEKSDAEIMAAKGNFDPKFNLYKAEKRFNNTNYYNEFSSEISIPTWFGVDVYAGAQNLTGEKLNNSETEDKSTYLGINIPLAKNLLMDKRRAYLKQAKLFRQMSEIEQNAIINDILYEGVSAYYDWSSAYQNYLIAEEILKNAQLRINFIQKSYNLGEKPAIDIVEANTQLQSFQILRNEKLLKFQNAGLELTNFLWLKNNTPYQITENIIPKLEFEEDKNRLDFNVNLDDLLKQAQENNPNFLIYDQKLKSLDIERRLKFQDLLPKIDFSYNFMNKGFGTQNYFSENPLFQNNFQYGLKVEFPIFFREGRANYKIAKLKISETQLQQTQKGQEIAVKIKSYFNEYKILKEQITLQNEIIINYKKLLRAEEIRFQNGESSLFLINSRENKLFEGLEKINFLNFKYLESIYKLYWSAGILR</sequence>
<dbReference type="AlphaFoldDB" id="A0A8J8G685"/>
<evidence type="ECO:0000313" key="8">
    <source>
        <dbReference type="EMBL" id="NRS91776.1"/>
    </source>
</evidence>
<comment type="similarity">
    <text evidence="2">Belongs to the outer membrane factor (OMF) (TC 1.B.17) family.</text>
</comment>
<dbReference type="Proteomes" id="UP000610746">
    <property type="component" value="Unassembled WGS sequence"/>
</dbReference>
<dbReference type="SUPFAM" id="SSF56954">
    <property type="entry name" value="Outer membrane efflux proteins (OEP)"/>
    <property type="match status" value="1"/>
</dbReference>
<dbReference type="PANTHER" id="PTHR30026:SF20">
    <property type="entry name" value="OUTER MEMBRANE PROTEIN TOLC"/>
    <property type="match status" value="1"/>
</dbReference>
<gene>
    <name evidence="8" type="ORF">HNQ03_000843</name>
</gene>
<evidence type="ECO:0000256" key="3">
    <source>
        <dbReference type="ARBA" id="ARBA00022448"/>
    </source>
</evidence>
<keyword evidence="4" id="KW-1134">Transmembrane beta strand</keyword>
<evidence type="ECO:0000256" key="6">
    <source>
        <dbReference type="ARBA" id="ARBA00023136"/>
    </source>
</evidence>